<name>A0A1D7QNF0_9SPHI</name>
<organism evidence="1 2">
    <name type="scientific">Pedobacter steynii</name>
    <dbReference type="NCBI Taxonomy" id="430522"/>
    <lineage>
        <taxon>Bacteria</taxon>
        <taxon>Pseudomonadati</taxon>
        <taxon>Bacteroidota</taxon>
        <taxon>Sphingobacteriia</taxon>
        <taxon>Sphingobacteriales</taxon>
        <taxon>Sphingobacteriaceae</taxon>
        <taxon>Pedobacter</taxon>
    </lineage>
</organism>
<gene>
    <name evidence="1" type="ORF">BFS30_25305</name>
</gene>
<dbReference type="EMBL" id="CP017141">
    <property type="protein sequence ID" value="AOM80188.1"/>
    <property type="molecule type" value="Genomic_DNA"/>
</dbReference>
<dbReference type="KEGG" id="psty:BFS30_25305"/>
<evidence type="ECO:0000313" key="1">
    <source>
        <dbReference type="EMBL" id="AOM80188.1"/>
    </source>
</evidence>
<proteinExistence type="predicted"/>
<dbReference type="Proteomes" id="UP000094313">
    <property type="component" value="Chromosome"/>
</dbReference>
<accession>A0A1D7QNF0</accession>
<sequence>MKKLKDIFNGRFDPEYPPFYGKAKATKISIDDKSALLSKHASFNQYHLKSIRVHRLYKPISRIIE</sequence>
<dbReference type="RefSeq" id="WP_069381850.1">
    <property type="nucleotide sequence ID" value="NZ_CP017141.1"/>
</dbReference>
<evidence type="ECO:0000313" key="2">
    <source>
        <dbReference type="Proteomes" id="UP000094313"/>
    </source>
</evidence>
<dbReference type="AlphaFoldDB" id="A0A1D7QNF0"/>
<protein>
    <submittedName>
        <fullName evidence="1">Uncharacterized protein</fullName>
    </submittedName>
</protein>
<keyword evidence="2" id="KW-1185">Reference proteome</keyword>
<reference evidence="1 2" key="1">
    <citation type="submission" date="2016-08" db="EMBL/GenBank/DDBJ databases">
        <authorList>
            <person name="Seilhamer J.J."/>
        </authorList>
    </citation>
    <scope>NUCLEOTIDE SEQUENCE [LARGE SCALE GENOMIC DNA]</scope>
    <source>
        <strain evidence="1 2">DX4</strain>
    </source>
</reference>